<comment type="caution">
    <text evidence="2">The sequence shown here is derived from an EMBL/GenBank/DDBJ whole genome shotgun (WGS) entry which is preliminary data.</text>
</comment>
<proteinExistence type="predicted"/>
<reference evidence="2 3" key="1">
    <citation type="submission" date="2019-03" db="EMBL/GenBank/DDBJ databases">
        <title>Genomic Encyclopedia of Type Strains, Phase IV (KMG-IV): sequencing the most valuable type-strain genomes for metagenomic binning, comparative biology and taxonomic classification.</title>
        <authorList>
            <person name="Goeker M."/>
        </authorList>
    </citation>
    <scope>NUCLEOTIDE SEQUENCE [LARGE SCALE GENOMIC DNA]</scope>
    <source>
        <strain evidence="2 3">DSM 45361</strain>
    </source>
</reference>
<protein>
    <submittedName>
        <fullName evidence="2">ABC-2 type transport system permease protein</fullName>
    </submittedName>
</protein>
<feature type="transmembrane region" description="Helical" evidence="1">
    <location>
        <begin position="389"/>
        <end position="413"/>
    </location>
</feature>
<accession>A0A4R6S674</accession>
<dbReference type="EMBL" id="SNXZ01000005">
    <property type="protein sequence ID" value="TDP95181.1"/>
    <property type="molecule type" value="Genomic_DNA"/>
</dbReference>
<evidence type="ECO:0000313" key="3">
    <source>
        <dbReference type="Proteomes" id="UP000295444"/>
    </source>
</evidence>
<organism evidence="2 3">
    <name type="scientific">Labedaea rhizosphaerae</name>
    <dbReference type="NCBI Taxonomy" id="598644"/>
    <lineage>
        <taxon>Bacteria</taxon>
        <taxon>Bacillati</taxon>
        <taxon>Actinomycetota</taxon>
        <taxon>Actinomycetes</taxon>
        <taxon>Pseudonocardiales</taxon>
        <taxon>Pseudonocardiaceae</taxon>
        <taxon>Labedaea</taxon>
    </lineage>
</organism>
<evidence type="ECO:0000313" key="2">
    <source>
        <dbReference type="EMBL" id="TDP95181.1"/>
    </source>
</evidence>
<feature type="transmembrane region" description="Helical" evidence="1">
    <location>
        <begin position="339"/>
        <end position="360"/>
    </location>
</feature>
<evidence type="ECO:0000256" key="1">
    <source>
        <dbReference type="SAM" id="Phobius"/>
    </source>
</evidence>
<feature type="transmembrane region" description="Helical" evidence="1">
    <location>
        <begin position="496"/>
        <end position="520"/>
    </location>
</feature>
<gene>
    <name evidence="2" type="ORF">EV186_105413</name>
</gene>
<keyword evidence="1" id="KW-0472">Membrane</keyword>
<keyword evidence="1" id="KW-1133">Transmembrane helix</keyword>
<feature type="transmembrane region" description="Helical" evidence="1">
    <location>
        <begin position="184"/>
        <end position="212"/>
    </location>
</feature>
<feature type="transmembrane region" description="Helical" evidence="1">
    <location>
        <begin position="150"/>
        <end position="172"/>
    </location>
</feature>
<feature type="transmembrane region" description="Helical" evidence="1">
    <location>
        <begin position="72"/>
        <end position="95"/>
    </location>
</feature>
<feature type="transmembrane region" description="Helical" evidence="1">
    <location>
        <begin position="457"/>
        <end position="476"/>
    </location>
</feature>
<dbReference type="OrthoDB" id="2014935at2"/>
<feature type="transmembrane region" description="Helical" evidence="1">
    <location>
        <begin position="116"/>
        <end position="138"/>
    </location>
</feature>
<dbReference type="AlphaFoldDB" id="A0A4R6S674"/>
<keyword evidence="1" id="KW-0812">Transmembrane</keyword>
<name>A0A4R6S674_LABRH</name>
<sequence length="527" mass="54302">MKMVRLILRRDRVLMPIWVLFIGLVPLSYVSAINGLFPTAPQRQSYADLSAHNAGFVALYGRLHGSSLGELVAWRGGFIPIVIAIVAVLTVIRHTRTEEEAGRRELLGSTVVGRHAGLAAAVLTTAVACLLLGVVLAVGLTGQDLPASGAWALGMSMAMAGWIGVGIAAVAAQLTTGAGGARGIAMGVIAAAFVVRMVGDIASLGSNGLSWLTWVSPLGWLEAIRPFGANQWWPVLVLVGLTVLLTALAAALSARRDVGSGLLPARLGPASAGPALRSPFGLAWRLHRGLLAGWTIGFAVLGIVMGYLASSVGDLVNDSKEMAQVFARLGGAQGLIDNYLASVTSLFGLVASAYGIQAALRMRGEEAGGRLEPVLATAAGRTRWAASHLVFALLGPAVVLLASGLTMGLAHGLNVHDVGGQLPGVLAGAVVQLPAVWVLASIAVLFFGVLPRASMAAWVALVLCMVLSLVGPAVRLDQWLLDLSPFTHVPHLPGGAANALPVVVLVVIAAVLAAGGLAGWRRRDVTA</sequence>
<dbReference type="Proteomes" id="UP000295444">
    <property type="component" value="Unassembled WGS sequence"/>
</dbReference>
<feature type="transmembrane region" description="Helical" evidence="1">
    <location>
        <begin position="290"/>
        <end position="309"/>
    </location>
</feature>
<feature type="transmembrane region" description="Helical" evidence="1">
    <location>
        <begin position="425"/>
        <end position="450"/>
    </location>
</feature>
<feature type="transmembrane region" description="Helical" evidence="1">
    <location>
        <begin position="232"/>
        <end position="252"/>
    </location>
</feature>
<keyword evidence="3" id="KW-1185">Reference proteome</keyword>